<dbReference type="OrthoDB" id="10262320at2759"/>
<comment type="caution">
    <text evidence="1">The sequence shown here is derived from an EMBL/GenBank/DDBJ whole genome shotgun (WGS) entry which is preliminary data.</text>
</comment>
<sequence>MKPFSPKQSGAAQSRAARHSKILIPREALTRSIVATHARLCLLTDRTHSNVSEISQDVSEDDDVETQVENNTQSQREDMCEYYDDEIITNLPRSISQPNTPLSCSSSVDISRPASRATSVNSVARSKKIKHAARNAESIPEILKEYVDDKKRSRLEKQAKDQVTPINENRPLIEFFVNMGKTTATFPPLWQASVKTKVFQIVNSYELQMLSNSSFNLGTQTPSENQILTHNQPPVQAHQAVPIQLPTQIQSPMQNQPPLQTPANVKSNLYTRRIFVIL</sequence>
<proteinExistence type="predicted"/>
<evidence type="ECO:0008006" key="3">
    <source>
        <dbReference type="Google" id="ProtNLM"/>
    </source>
</evidence>
<dbReference type="AlphaFoldDB" id="A0A9P0PNN2"/>
<reference evidence="1" key="1">
    <citation type="submission" date="2022-03" db="EMBL/GenBank/DDBJ databases">
        <authorList>
            <person name="Sayadi A."/>
        </authorList>
    </citation>
    <scope>NUCLEOTIDE SEQUENCE</scope>
</reference>
<evidence type="ECO:0000313" key="1">
    <source>
        <dbReference type="EMBL" id="CAH1992784.1"/>
    </source>
</evidence>
<name>A0A9P0PNN2_ACAOB</name>
<evidence type="ECO:0000313" key="2">
    <source>
        <dbReference type="Proteomes" id="UP001152888"/>
    </source>
</evidence>
<gene>
    <name evidence="1" type="ORF">ACAOBT_LOCUS21092</name>
</gene>
<protein>
    <recommendedName>
        <fullName evidence="3">BESS domain-containing protein</fullName>
    </recommendedName>
</protein>
<dbReference type="Proteomes" id="UP001152888">
    <property type="component" value="Unassembled WGS sequence"/>
</dbReference>
<keyword evidence="2" id="KW-1185">Reference proteome</keyword>
<dbReference type="EMBL" id="CAKOFQ010007156">
    <property type="protein sequence ID" value="CAH1992784.1"/>
    <property type="molecule type" value="Genomic_DNA"/>
</dbReference>
<accession>A0A9P0PNN2</accession>
<organism evidence="1 2">
    <name type="scientific">Acanthoscelides obtectus</name>
    <name type="common">Bean weevil</name>
    <name type="synonym">Bruchus obtectus</name>
    <dbReference type="NCBI Taxonomy" id="200917"/>
    <lineage>
        <taxon>Eukaryota</taxon>
        <taxon>Metazoa</taxon>
        <taxon>Ecdysozoa</taxon>
        <taxon>Arthropoda</taxon>
        <taxon>Hexapoda</taxon>
        <taxon>Insecta</taxon>
        <taxon>Pterygota</taxon>
        <taxon>Neoptera</taxon>
        <taxon>Endopterygota</taxon>
        <taxon>Coleoptera</taxon>
        <taxon>Polyphaga</taxon>
        <taxon>Cucujiformia</taxon>
        <taxon>Chrysomeloidea</taxon>
        <taxon>Chrysomelidae</taxon>
        <taxon>Bruchinae</taxon>
        <taxon>Bruchini</taxon>
        <taxon>Acanthoscelides</taxon>
    </lineage>
</organism>